<keyword evidence="1" id="KW-0175">Coiled coil</keyword>
<name>A0ABY7F2X0_MYAAR</name>
<organism evidence="3 4">
    <name type="scientific">Mya arenaria</name>
    <name type="common">Soft-shell clam</name>
    <dbReference type="NCBI Taxonomy" id="6604"/>
    <lineage>
        <taxon>Eukaryota</taxon>
        <taxon>Metazoa</taxon>
        <taxon>Spiralia</taxon>
        <taxon>Lophotrochozoa</taxon>
        <taxon>Mollusca</taxon>
        <taxon>Bivalvia</taxon>
        <taxon>Autobranchia</taxon>
        <taxon>Heteroconchia</taxon>
        <taxon>Euheterodonta</taxon>
        <taxon>Imparidentia</taxon>
        <taxon>Neoheterodontei</taxon>
        <taxon>Myida</taxon>
        <taxon>Myoidea</taxon>
        <taxon>Myidae</taxon>
        <taxon>Mya</taxon>
    </lineage>
</organism>
<dbReference type="PANTHER" id="PTHR24024">
    <property type="entry name" value="PULMONARY SURFACTANT-ASSOCIATED PROTEIN A"/>
    <property type="match status" value="1"/>
</dbReference>
<dbReference type="PANTHER" id="PTHR24024:SF18">
    <property type="entry name" value="SHORT-CHAIN COLLAGEN C4-LIKE"/>
    <property type="match status" value="1"/>
</dbReference>
<keyword evidence="4" id="KW-1185">Reference proteome</keyword>
<gene>
    <name evidence="3" type="ORF">MAR_031131</name>
</gene>
<feature type="chain" id="PRO_5047351757" description="Short-chain collagen C4" evidence="2">
    <location>
        <begin position="19"/>
        <end position="280"/>
    </location>
</feature>
<keyword evidence="2" id="KW-0732">Signal</keyword>
<evidence type="ECO:0000313" key="3">
    <source>
        <dbReference type="EMBL" id="WAR16537.1"/>
    </source>
</evidence>
<dbReference type="Proteomes" id="UP001164746">
    <property type="component" value="Chromosome 10"/>
</dbReference>
<sequence length="280" mass="31438">MLIFSFCVCIFSVTLVSGSKLNNEPQCVSRFDFDYKVLTKFVELETETKRLQNIVTEQGNLIEDLKETSQELRIRVRDQERSVNALKSASGDYDDFRGASYVRWGRTSCPANGTSLVYEGFAGGSFYTHKGAAVNYLCLTKEPLWGNYKDAALAEGAYLYGGEYQFNSRNRNNFFGKEIHQHDAPCAVCETKRSTILMIPGRNKCLDGWTEEYHGYLVAGQFSHDAGSEYICLDAKPEVISDSVKSLDGKLFYLVEGRCGTLPCPPYVNNREITCVVCSK</sequence>
<feature type="coiled-coil region" evidence="1">
    <location>
        <begin position="62"/>
        <end position="89"/>
    </location>
</feature>
<evidence type="ECO:0000256" key="1">
    <source>
        <dbReference type="SAM" id="Coils"/>
    </source>
</evidence>
<evidence type="ECO:0008006" key="5">
    <source>
        <dbReference type="Google" id="ProtNLM"/>
    </source>
</evidence>
<dbReference type="InterPro" id="IPR051077">
    <property type="entry name" value="Ca-dependent_lectin"/>
</dbReference>
<evidence type="ECO:0000256" key="2">
    <source>
        <dbReference type="SAM" id="SignalP"/>
    </source>
</evidence>
<feature type="signal peptide" evidence="2">
    <location>
        <begin position="1"/>
        <end position="18"/>
    </location>
</feature>
<protein>
    <recommendedName>
        <fullName evidence="5">Short-chain collagen C4</fullName>
    </recommendedName>
</protein>
<dbReference type="EMBL" id="CP111021">
    <property type="protein sequence ID" value="WAR16537.1"/>
    <property type="molecule type" value="Genomic_DNA"/>
</dbReference>
<evidence type="ECO:0000313" key="4">
    <source>
        <dbReference type="Proteomes" id="UP001164746"/>
    </source>
</evidence>
<reference evidence="3" key="1">
    <citation type="submission" date="2022-11" db="EMBL/GenBank/DDBJ databases">
        <title>Centuries of genome instability and evolution in soft-shell clam transmissible cancer (bioRxiv).</title>
        <authorList>
            <person name="Hart S.F.M."/>
            <person name="Yonemitsu M.A."/>
            <person name="Giersch R.M."/>
            <person name="Beal B.F."/>
            <person name="Arriagada G."/>
            <person name="Davis B.W."/>
            <person name="Ostrander E.A."/>
            <person name="Goff S.P."/>
            <person name="Metzger M.J."/>
        </authorList>
    </citation>
    <scope>NUCLEOTIDE SEQUENCE</scope>
    <source>
        <strain evidence="3">MELC-2E11</strain>
        <tissue evidence="3">Siphon/mantle</tissue>
    </source>
</reference>
<proteinExistence type="predicted"/>
<accession>A0ABY7F2X0</accession>